<evidence type="ECO:0000256" key="1">
    <source>
        <dbReference type="SAM" id="MobiDB-lite"/>
    </source>
</evidence>
<sequence length="184" mass="20352">MARRISDKVSKNRSQCENALSEGCKSLQSMKTDRKATFCAVDDNLDRKNKIKAIRQEITAKRLKKLEEEKIAFSASTLASPSSTRAALASESESCEDSQDETESTVKYYEQDKQSTTTRERGKAKGTDLFLSKRIFTSPKVAAFSPRMKLTPTQQASFTKALIEEGGGDSSKVAISYATTDRGR</sequence>
<accession>R7UAE5</accession>
<organism evidence="2">
    <name type="scientific">Capitella teleta</name>
    <name type="common">Polychaete worm</name>
    <dbReference type="NCBI Taxonomy" id="283909"/>
    <lineage>
        <taxon>Eukaryota</taxon>
        <taxon>Metazoa</taxon>
        <taxon>Spiralia</taxon>
        <taxon>Lophotrochozoa</taxon>
        <taxon>Annelida</taxon>
        <taxon>Polychaeta</taxon>
        <taxon>Sedentaria</taxon>
        <taxon>Scolecida</taxon>
        <taxon>Capitellidae</taxon>
        <taxon>Capitella</taxon>
    </lineage>
</organism>
<feature type="compositionally biased region" description="Basic and acidic residues" evidence="1">
    <location>
        <begin position="109"/>
        <end position="125"/>
    </location>
</feature>
<gene>
    <name evidence="2" type="ORF">CAPTEDRAFT_192285</name>
</gene>
<dbReference type="EMBL" id="AMQN01008575">
    <property type="status" value="NOT_ANNOTATED_CDS"/>
    <property type="molecule type" value="Genomic_DNA"/>
</dbReference>
<dbReference type="Proteomes" id="UP000014760">
    <property type="component" value="Unassembled WGS sequence"/>
</dbReference>
<dbReference type="OrthoDB" id="8057780at2759"/>
<feature type="region of interest" description="Disordered" evidence="1">
    <location>
        <begin position="78"/>
        <end position="125"/>
    </location>
</feature>
<evidence type="ECO:0000313" key="4">
    <source>
        <dbReference type="Proteomes" id="UP000014760"/>
    </source>
</evidence>
<dbReference type="AlphaFoldDB" id="R7UAE5"/>
<reference evidence="2 4" key="2">
    <citation type="journal article" date="2013" name="Nature">
        <title>Insights into bilaterian evolution from three spiralian genomes.</title>
        <authorList>
            <person name="Simakov O."/>
            <person name="Marletaz F."/>
            <person name="Cho S.J."/>
            <person name="Edsinger-Gonzales E."/>
            <person name="Havlak P."/>
            <person name="Hellsten U."/>
            <person name="Kuo D.H."/>
            <person name="Larsson T."/>
            <person name="Lv J."/>
            <person name="Arendt D."/>
            <person name="Savage R."/>
            <person name="Osoegawa K."/>
            <person name="de Jong P."/>
            <person name="Grimwood J."/>
            <person name="Chapman J.A."/>
            <person name="Shapiro H."/>
            <person name="Aerts A."/>
            <person name="Otillar R.P."/>
            <person name="Terry A.Y."/>
            <person name="Boore J.L."/>
            <person name="Grigoriev I.V."/>
            <person name="Lindberg D.R."/>
            <person name="Seaver E.C."/>
            <person name="Weisblat D.A."/>
            <person name="Putnam N.H."/>
            <person name="Rokhsar D.S."/>
        </authorList>
    </citation>
    <scope>NUCLEOTIDE SEQUENCE</scope>
    <source>
        <strain evidence="2 4">I ESC-2004</strain>
    </source>
</reference>
<dbReference type="EMBL" id="KB303457">
    <property type="protein sequence ID" value="ELU03096.1"/>
    <property type="molecule type" value="Genomic_DNA"/>
</dbReference>
<proteinExistence type="predicted"/>
<feature type="compositionally biased region" description="Acidic residues" evidence="1">
    <location>
        <begin position="93"/>
        <end position="103"/>
    </location>
</feature>
<reference evidence="3" key="3">
    <citation type="submission" date="2015-06" db="UniProtKB">
        <authorList>
            <consortium name="EnsemblMetazoa"/>
        </authorList>
    </citation>
    <scope>IDENTIFICATION</scope>
</reference>
<evidence type="ECO:0000313" key="3">
    <source>
        <dbReference type="EnsemblMetazoa" id="CapteP192285"/>
    </source>
</evidence>
<name>R7UAE5_CAPTE</name>
<reference evidence="4" key="1">
    <citation type="submission" date="2012-12" db="EMBL/GenBank/DDBJ databases">
        <authorList>
            <person name="Hellsten U."/>
            <person name="Grimwood J."/>
            <person name="Chapman J.A."/>
            <person name="Shapiro H."/>
            <person name="Aerts A."/>
            <person name="Otillar R.P."/>
            <person name="Terry A.Y."/>
            <person name="Boore J.L."/>
            <person name="Simakov O."/>
            <person name="Marletaz F."/>
            <person name="Cho S.-J."/>
            <person name="Edsinger-Gonzales E."/>
            <person name="Havlak P."/>
            <person name="Kuo D.-H."/>
            <person name="Larsson T."/>
            <person name="Lv J."/>
            <person name="Arendt D."/>
            <person name="Savage R."/>
            <person name="Osoegawa K."/>
            <person name="de Jong P."/>
            <person name="Lindberg D.R."/>
            <person name="Seaver E.C."/>
            <person name="Weisblat D.A."/>
            <person name="Putnam N.H."/>
            <person name="Grigoriev I.V."/>
            <person name="Rokhsar D.S."/>
        </authorList>
    </citation>
    <scope>NUCLEOTIDE SEQUENCE</scope>
    <source>
        <strain evidence="4">I ESC-2004</strain>
    </source>
</reference>
<evidence type="ECO:0000313" key="2">
    <source>
        <dbReference type="EMBL" id="ELU03096.1"/>
    </source>
</evidence>
<dbReference type="HOGENOM" id="CLU_1469574_0_0_1"/>
<keyword evidence="4" id="KW-1185">Reference proteome</keyword>
<protein>
    <submittedName>
        <fullName evidence="2 3">Uncharacterized protein</fullName>
    </submittedName>
</protein>
<dbReference type="EnsemblMetazoa" id="CapteT192285">
    <property type="protein sequence ID" value="CapteP192285"/>
    <property type="gene ID" value="CapteG192285"/>
</dbReference>